<proteinExistence type="predicted"/>
<name>A0A9P7A6K4_9AGAM</name>
<accession>A0A9P7A6K4</accession>
<comment type="caution">
    <text evidence="2">The sequence shown here is derived from an EMBL/GenBank/DDBJ whole genome shotgun (WGS) entry which is preliminary data.</text>
</comment>
<dbReference type="AlphaFoldDB" id="A0A9P7A6K4"/>
<keyword evidence="3" id="KW-1185">Reference proteome</keyword>
<sequence>MISVGTPSSSTEVECMLSMVDRWGDSLVRRSWTKALSALSSVCSVNACSQMYPDARNSPSKGKPKQADAQNWNSHWWDFHPLADHIQSLRPVAWSNTSTIFTPHPSQPLILGRSFSSSRQFLVVSPDQILNNPAAYEPPNVITVSSNDHWLFAYFPGRDCDGVGCLWQRGHSIDKWNIRDYWACERGAGIVTAVFVGAEREWVTCPDGSTTRLTQSGPLTPVSNPTLLTVTQAHQLNVYFVRTYASGVKSLTCSLVQPCYTAENMSQVNQDPPRGPKTSRLCGAASFGFIFNEYVFMIAMRSRRYPLSDTLRAASDGSHDLGLSLDIPPDNQLDERPPLLDWNSYEEEQMIELCEVKLRFDGSCMSILTVPLPPIYPPGPCLTNFVFVSVPGSKLDTYTSPKSSPKKDKQPQRAQLELPTAYLVASFLDFEEYASLPKSRIVAYSIVRVVPPNVKIPWAARLVGDRSLSPRVLTVAASGSLSSRKATVVVAMTNPGGLLARGAAKPKEVPVGNLFALQLPDLSDDPDCDHPSILAPVNRTSSDCPLSIVTSPNKLLACAVSMLQTSVYTLPRARITSGSKDTLHQLPLAQALTIALQSRRSTADISHILSLPSTPAAMLHDTLFGTLTSYEVSACLGTANSFSMVDVMGAAVEIYKARARQTQNEDEKDRYLMLSRNALNVCSVSACLVAFDYCKESEGYDLEPVWQLISLSTWVVAFLEDLMKECVFLADLADPTPNTSLNSNEVRPKEEPMDDNPFLRNWLTSPFQKATNQSPHSLSLDTPILLHLVHPLALSNLRAVVFHVSSFHQYLTSMTAKRENSQFAKDTMLDLVSSSGLDLQALEDILSTAIPEAGAIPVEEVMASFAEGHPVPAQHEQLKKTIRSLTTSSAIDRPRLFIKSSDLVDGFANLSASDRPVGDDPGMDVVTKGRLLTQNPSLLCLRCGGRSQVGGEVMVAGRSSPRWKTWEKMWAARCICGGSWVSGNT</sequence>
<dbReference type="EMBL" id="JABBWD010000003">
    <property type="protein sequence ID" value="KAG1782600.1"/>
    <property type="molecule type" value="Genomic_DNA"/>
</dbReference>
<reference evidence="2" key="1">
    <citation type="journal article" date="2020" name="New Phytol.">
        <title>Comparative genomics reveals dynamic genome evolution in host specialist ectomycorrhizal fungi.</title>
        <authorList>
            <person name="Lofgren L.A."/>
            <person name="Nguyen N.H."/>
            <person name="Vilgalys R."/>
            <person name="Ruytinx J."/>
            <person name="Liao H.L."/>
            <person name="Branco S."/>
            <person name="Kuo A."/>
            <person name="LaButti K."/>
            <person name="Lipzen A."/>
            <person name="Andreopoulos W."/>
            <person name="Pangilinan J."/>
            <person name="Riley R."/>
            <person name="Hundley H."/>
            <person name="Na H."/>
            <person name="Barry K."/>
            <person name="Grigoriev I.V."/>
            <person name="Stajich J.E."/>
            <person name="Kennedy P.G."/>
        </authorList>
    </citation>
    <scope>NUCLEOTIDE SEQUENCE</scope>
    <source>
        <strain evidence="2">DOB743</strain>
    </source>
</reference>
<organism evidence="2 3">
    <name type="scientific">Suillus placidus</name>
    <dbReference type="NCBI Taxonomy" id="48579"/>
    <lineage>
        <taxon>Eukaryota</taxon>
        <taxon>Fungi</taxon>
        <taxon>Dikarya</taxon>
        <taxon>Basidiomycota</taxon>
        <taxon>Agaricomycotina</taxon>
        <taxon>Agaricomycetes</taxon>
        <taxon>Agaricomycetidae</taxon>
        <taxon>Boletales</taxon>
        <taxon>Suillineae</taxon>
        <taxon>Suillaceae</taxon>
        <taxon>Suillus</taxon>
    </lineage>
</organism>
<protein>
    <recommendedName>
        <fullName evidence="1">Mediator complex subunit 16 C-terminal domain-containing protein</fullName>
    </recommendedName>
</protein>
<dbReference type="InterPro" id="IPR048339">
    <property type="entry name" value="Mediator_Med16_C"/>
</dbReference>
<gene>
    <name evidence="2" type="ORF">EV702DRAFT_1065496</name>
</gene>
<dbReference type="Pfam" id="PF20719">
    <property type="entry name" value="Med16_C"/>
    <property type="match status" value="1"/>
</dbReference>
<evidence type="ECO:0000259" key="1">
    <source>
        <dbReference type="Pfam" id="PF20719"/>
    </source>
</evidence>
<feature type="domain" description="Mediator complex subunit 16 C-terminal" evidence="1">
    <location>
        <begin position="923"/>
        <end position="981"/>
    </location>
</feature>
<evidence type="ECO:0000313" key="2">
    <source>
        <dbReference type="EMBL" id="KAG1782600.1"/>
    </source>
</evidence>
<evidence type="ECO:0000313" key="3">
    <source>
        <dbReference type="Proteomes" id="UP000714275"/>
    </source>
</evidence>
<dbReference type="Proteomes" id="UP000714275">
    <property type="component" value="Unassembled WGS sequence"/>
</dbReference>
<dbReference type="OrthoDB" id="2535907at2759"/>